<dbReference type="SUPFAM" id="SSF51735">
    <property type="entry name" value="NAD(P)-binding Rossmann-fold domains"/>
    <property type="match status" value="1"/>
</dbReference>
<keyword evidence="3" id="KW-1185">Reference proteome</keyword>
<dbReference type="RefSeq" id="WP_008320436.1">
    <property type="nucleotide sequence ID" value="NZ_AOLN01000013.1"/>
</dbReference>
<comment type="caution">
    <text evidence="2">The sequence shown here is derived from an EMBL/GenBank/DDBJ whole genome shotgun (WGS) entry which is preliminary data.</text>
</comment>
<proteinExistence type="predicted"/>
<dbReference type="OrthoDB" id="358920at2157"/>
<dbReference type="EMBL" id="AOLN01000013">
    <property type="protein sequence ID" value="ELZ94073.1"/>
    <property type="molecule type" value="Genomic_DNA"/>
</dbReference>
<evidence type="ECO:0000313" key="3">
    <source>
        <dbReference type="Proteomes" id="UP000011550"/>
    </source>
</evidence>
<sequence length="220" mass="23021">MKLAVFGATGRTGRPLIEQALERGHEVVAFARNADDIPATLRTHDAVTVVEGDAYSGDGVAVAVSGGDTGDAVGAVVSVLGQTSDGPDDLLTVAGRHILDSMDDAGVTRIVTLVGAGVREDGESVSLGGKVMGSLLKVLAGSVLDDAKRHVDDVRASDTRWTVVRAPRLTDGDDPRQFSHGTELKLGVRDSASRGTVAQFIIECLEDDLYVEAMPKVTDR</sequence>
<dbReference type="InterPro" id="IPR036291">
    <property type="entry name" value="NAD(P)-bd_dom_sf"/>
</dbReference>
<dbReference type="InterPro" id="IPR016040">
    <property type="entry name" value="NAD(P)-bd_dom"/>
</dbReference>
<dbReference type="PATRIC" id="fig|662479.7.peg.2157"/>
<feature type="domain" description="NAD(P)-binding" evidence="1">
    <location>
        <begin position="7"/>
        <end position="207"/>
    </location>
</feature>
<dbReference type="AlphaFoldDB" id="M0IDZ7"/>
<dbReference type="InterPro" id="IPR051606">
    <property type="entry name" value="Polyketide_Oxido-like"/>
</dbReference>
<evidence type="ECO:0000313" key="2">
    <source>
        <dbReference type="EMBL" id="ELZ94073.1"/>
    </source>
</evidence>
<gene>
    <name evidence="2" type="ORF">C440_10648</name>
</gene>
<organism evidence="2 3">
    <name type="scientific">Haloferax mucosum ATCC BAA-1512</name>
    <dbReference type="NCBI Taxonomy" id="662479"/>
    <lineage>
        <taxon>Archaea</taxon>
        <taxon>Methanobacteriati</taxon>
        <taxon>Methanobacteriota</taxon>
        <taxon>Stenosarchaea group</taxon>
        <taxon>Halobacteria</taxon>
        <taxon>Halobacteriales</taxon>
        <taxon>Haloferacaceae</taxon>
        <taxon>Haloferax</taxon>
    </lineage>
</organism>
<protein>
    <submittedName>
        <fullName evidence="2">NmrA family protein</fullName>
    </submittedName>
</protein>
<dbReference type="Proteomes" id="UP000011550">
    <property type="component" value="Unassembled WGS sequence"/>
</dbReference>
<evidence type="ECO:0000259" key="1">
    <source>
        <dbReference type="Pfam" id="PF13460"/>
    </source>
</evidence>
<dbReference type="PANTHER" id="PTHR43355:SF2">
    <property type="entry name" value="FLAVIN REDUCTASE (NADPH)"/>
    <property type="match status" value="1"/>
</dbReference>
<name>M0IDZ7_9EURY</name>
<dbReference type="PANTHER" id="PTHR43355">
    <property type="entry name" value="FLAVIN REDUCTASE (NADPH)"/>
    <property type="match status" value="1"/>
</dbReference>
<dbReference type="STRING" id="662479.C440_10648"/>
<dbReference type="Gene3D" id="3.40.50.720">
    <property type="entry name" value="NAD(P)-binding Rossmann-like Domain"/>
    <property type="match status" value="1"/>
</dbReference>
<dbReference type="GO" id="GO:0004074">
    <property type="term" value="F:biliverdin reductase [NAD(P)H] activity"/>
    <property type="evidence" value="ECO:0007669"/>
    <property type="project" value="TreeGrafter"/>
</dbReference>
<accession>M0IDZ7</accession>
<dbReference type="GO" id="GO:0042602">
    <property type="term" value="F:riboflavin reductase (NADPH) activity"/>
    <property type="evidence" value="ECO:0007669"/>
    <property type="project" value="TreeGrafter"/>
</dbReference>
<dbReference type="Pfam" id="PF13460">
    <property type="entry name" value="NAD_binding_10"/>
    <property type="match status" value="1"/>
</dbReference>
<reference evidence="2 3" key="1">
    <citation type="journal article" date="2014" name="PLoS Genet.">
        <title>Phylogenetically driven sequencing of extremely halophilic archaea reveals strategies for static and dynamic osmo-response.</title>
        <authorList>
            <person name="Becker E.A."/>
            <person name="Seitzer P.M."/>
            <person name="Tritt A."/>
            <person name="Larsen D."/>
            <person name="Krusor M."/>
            <person name="Yao A.I."/>
            <person name="Wu D."/>
            <person name="Madern D."/>
            <person name="Eisen J.A."/>
            <person name="Darling A.E."/>
            <person name="Facciotti M.T."/>
        </authorList>
    </citation>
    <scope>NUCLEOTIDE SEQUENCE [LARGE SCALE GENOMIC DNA]</scope>
    <source>
        <strain evidence="2 3">ATCC BAA-1512</strain>
    </source>
</reference>